<keyword evidence="8 9" id="KW-0456">Lyase</keyword>
<dbReference type="SFLD" id="SFLDF00002">
    <property type="entry name" value="enolase"/>
    <property type="match status" value="1"/>
</dbReference>
<protein>
    <recommendedName>
        <fullName evidence="4 9">Enolase</fullName>
        <ecNumber evidence="3 9">4.2.1.11</ecNumber>
    </recommendedName>
    <alternativeName>
        <fullName evidence="9">2-phospho-D-glycerate hydro-lyase</fullName>
    </alternativeName>
    <alternativeName>
        <fullName evidence="9">2-phosphoglycerate dehydratase</fullName>
    </alternativeName>
</protein>
<feature type="binding site" evidence="9 12">
    <location>
        <position position="320"/>
    </location>
    <ligand>
        <name>Mg(2+)</name>
        <dbReference type="ChEBI" id="CHEBI:18420"/>
    </ligand>
</feature>
<evidence type="ECO:0000256" key="2">
    <source>
        <dbReference type="ARBA" id="ARBA00009604"/>
    </source>
</evidence>
<feature type="binding site" evidence="9 12">
    <location>
        <position position="248"/>
    </location>
    <ligand>
        <name>Mg(2+)</name>
        <dbReference type="ChEBI" id="CHEBI:18420"/>
    </ligand>
</feature>
<reference evidence="16" key="1">
    <citation type="submission" date="2017-09" db="EMBL/GenBank/DDBJ databases">
        <title>Depth-based differentiation of microbial function through sediment-hosted aquifers and enrichment of novel symbionts in the deep terrestrial subsurface.</title>
        <authorList>
            <person name="Probst A.J."/>
            <person name="Ladd B."/>
            <person name="Jarett J.K."/>
            <person name="Geller-Mcgrath D.E."/>
            <person name="Sieber C.M.K."/>
            <person name="Emerson J.B."/>
            <person name="Anantharaman K."/>
            <person name="Thomas B.C."/>
            <person name="Malmstrom R."/>
            <person name="Stieglmeier M."/>
            <person name="Klingl A."/>
            <person name="Woyke T."/>
            <person name="Ryan C.M."/>
            <person name="Banfield J.F."/>
        </authorList>
    </citation>
    <scope>NUCLEOTIDE SEQUENCE [LARGE SCALE GENOMIC DNA]</scope>
</reference>
<dbReference type="EC" id="4.2.1.11" evidence="3 9"/>
<keyword evidence="7 9" id="KW-0324">Glycolysis</keyword>
<feature type="binding site" evidence="11">
    <location>
        <begin position="372"/>
        <end position="375"/>
    </location>
    <ligand>
        <name>substrate</name>
    </ligand>
</feature>
<dbReference type="PRINTS" id="PR00148">
    <property type="entry name" value="ENOLASE"/>
</dbReference>
<dbReference type="Gene3D" id="3.20.20.120">
    <property type="entry name" value="Enolase-like C-terminal domain"/>
    <property type="match status" value="1"/>
</dbReference>
<evidence type="ECO:0000256" key="8">
    <source>
        <dbReference type="ARBA" id="ARBA00023239"/>
    </source>
</evidence>
<feature type="binding site" evidence="11">
    <location>
        <position position="170"/>
    </location>
    <ligand>
        <name>substrate</name>
    </ligand>
</feature>
<dbReference type="InterPro" id="IPR036849">
    <property type="entry name" value="Enolase-like_C_sf"/>
</dbReference>
<dbReference type="Proteomes" id="UP000231263">
    <property type="component" value="Unassembled WGS sequence"/>
</dbReference>
<dbReference type="EMBL" id="PFWT01000009">
    <property type="protein sequence ID" value="PJA46679.1"/>
    <property type="molecule type" value="Genomic_DNA"/>
</dbReference>
<dbReference type="InterPro" id="IPR020811">
    <property type="entry name" value="Enolase_N"/>
</dbReference>
<dbReference type="InterPro" id="IPR020809">
    <property type="entry name" value="Enolase_CS"/>
</dbReference>
<evidence type="ECO:0000256" key="12">
    <source>
        <dbReference type="PIRSR" id="PIRSR001400-3"/>
    </source>
</evidence>
<evidence type="ECO:0000256" key="4">
    <source>
        <dbReference type="ARBA" id="ARBA00017068"/>
    </source>
</evidence>
<dbReference type="GO" id="GO:0006096">
    <property type="term" value="P:glycolytic process"/>
    <property type="evidence" value="ECO:0007669"/>
    <property type="project" value="UniProtKB-UniRule"/>
</dbReference>
<dbReference type="PANTHER" id="PTHR11902">
    <property type="entry name" value="ENOLASE"/>
    <property type="match status" value="1"/>
</dbReference>
<evidence type="ECO:0000256" key="10">
    <source>
        <dbReference type="PIRSR" id="PIRSR001400-1"/>
    </source>
</evidence>
<comment type="cofactor">
    <cofactor evidence="12">
        <name>Mg(2+)</name>
        <dbReference type="ChEBI" id="CHEBI:18420"/>
    </cofactor>
    <text evidence="12">Mg(2+) is required for catalysis and for stabilizing the dimer.</text>
</comment>
<dbReference type="Pfam" id="PF00113">
    <property type="entry name" value="Enolase_C"/>
    <property type="match status" value="1"/>
</dbReference>
<dbReference type="NCBIfam" id="TIGR01060">
    <property type="entry name" value="eno"/>
    <property type="match status" value="1"/>
</dbReference>
<feature type="binding site" evidence="9">
    <location>
        <position position="375"/>
    </location>
    <ligand>
        <name>(2R)-2-phosphoglycerate</name>
        <dbReference type="ChEBI" id="CHEBI:58289"/>
    </ligand>
</feature>
<dbReference type="HAMAP" id="MF_00318">
    <property type="entry name" value="Enolase"/>
    <property type="match status" value="1"/>
</dbReference>
<organism evidence="15 16">
    <name type="scientific">Candidatus Uhrbacteria bacterium CG_4_9_14_3_um_filter_41_35</name>
    <dbReference type="NCBI Taxonomy" id="1975034"/>
    <lineage>
        <taxon>Bacteria</taxon>
        <taxon>Candidatus Uhriibacteriota</taxon>
    </lineage>
</organism>
<dbReference type="SMART" id="SM01193">
    <property type="entry name" value="Enolase_N"/>
    <property type="match status" value="1"/>
</dbReference>
<feature type="domain" description="Enolase N-terminal" evidence="14">
    <location>
        <begin position="5"/>
        <end position="135"/>
    </location>
</feature>
<dbReference type="CDD" id="cd03313">
    <property type="entry name" value="enolase"/>
    <property type="match status" value="1"/>
</dbReference>
<dbReference type="SFLD" id="SFLDS00001">
    <property type="entry name" value="Enolase"/>
    <property type="match status" value="1"/>
</dbReference>
<feature type="active site" description="Proton acceptor" evidence="9 10">
    <location>
        <position position="345"/>
    </location>
</feature>
<dbReference type="PIRSF" id="PIRSF001400">
    <property type="entry name" value="Enolase"/>
    <property type="match status" value="1"/>
</dbReference>
<keyword evidence="6 9" id="KW-0460">Magnesium</keyword>
<proteinExistence type="inferred from homology"/>
<feature type="binding site" evidence="11">
    <location>
        <position position="396"/>
    </location>
    <ligand>
        <name>substrate</name>
    </ligand>
</feature>
<dbReference type="SFLD" id="SFLDG00178">
    <property type="entry name" value="enolase"/>
    <property type="match status" value="1"/>
</dbReference>
<dbReference type="InterPro" id="IPR020810">
    <property type="entry name" value="Enolase_C"/>
</dbReference>
<keyword evidence="9 12" id="KW-0479">Metal-binding</keyword>
<feature type="binding site" evidence="9">
    <location>
        <position position="169"/>
    </location>
    <ligand>
        <name>(2R)-2-phosphoglycerate</name>
        <dbReference type="ChEBI" id="CHEBI:58289"/>
    </ligand>
</feature>
<dbReference type="Pfam" id="PF03952">
    <property type="entry name" value="Enolase_N"/>
    <property type="match status" value="1"/>
</dbReference>
<dbReference type="GO" id="GO:0000015">
    <property type="term" value="C:phosphopyruvate hydratase complex"/>
    <property type="evidence" value="ECO:0007669"/>
    <property type="project" value="InterPro"/>
</dbReference>
<feature type="binding site" evidence="9">
    <location>
        <position position="345"/>
    </location>
    <ligand>
        <name>(2R)-2-phosphoglycerate</name>
        <dbReference type="ChEBI" id="CHEBI:58289"/>
    </ligand>
</feature>
<dbReference type="UniPathway" id="UPA00109">
    <property type="reaction ID" value="UER00187"/>
</dbReference>
<evidence type="ECO:0000256" key="6">
    <source>
        <dbReference type="ARBA" id="ARBA00022842"/>
    </source>
</evidence>
<name>A0A2M7XFP7_9BACT</name>
<comment type="pathway">
    <text evidence="1 9">Carbohydrate degradation; glycolysis; pyruvate from D-glyceraldehyde 3-phosphate: step 4/5.</text>
</comment>
<dbReference type="SMART" id="SM01192">
    <property type="entry name" value="Enolase_C"/>
    <property type="match status" value="1"/>
</dbReference>
<dbReference type="SUPFAM" id="SSF54826">
    <property type="entry name" value="Enolase N-terminal domain-like"/>
    <property type="match status" value="1"/>
</dbReference>
<comment type="similarity">
    <text evidence="2 9">Belongs to the enolase family.</text>
</comment>
<comment type="caution">
    <text evidence="15">The sequence shown here is derived from an EMBL/GenBank/DDBJ whole genome shotgun (WGS) entry which is preliminary data.</text>
</comment>
<dbReference type="PROSITE" id="PS00164">
    <property type="entry name" value="ENOLASE"/>
    <property type="match status" value="1"/>
</dbReference>
<feature type="active site" description="Proton donor" evidence="9 10">
    <location>
        <position position="211"/>
    </location>
</feature>
<evidence type="ECO:0000256" key="11">
    <source>
        <dbReference type="PIRSR" id="PIRSR001400-2"/>
    </source>
</evidence>
<feature type="domain" description="Enolase C-terminal TIM barrel" evidence="13">
    <location>
        <begin position="145"/>
        <end position="425"/>
    </location>
</feature>
<feature type="binding site" evidence="11">
    <location>
        <position position="293"/>
    </location>
    <ligand>
        <name>substrate</name>
    </ligand>
</feature>
<feature type="binding site" evidence="9">
    <location>
        <position position="374"/>
    </location>
    <ligand>
        <name>(2R)-2-phosphoglycerate</name>
        <dbReference type="ChEBI" id="CHEBI:58289"/>
    </ligand>
</feature>
<dbReference type="SUPFAM" id="SSF51604">
    <property type="entry name" value="Enolase C-terminal domain-like"/>
    <property type="match status" value="1"/>
</dbReference>
<comment type="cofactor">
    <cofactor evidence="9">
        <name>Mg(2+)</name>
        <dbReference type="ChEBI" id="CHEBI:18420"/>
    </cofactor>
    <text evidence="9">Binds a second Mg(2+) ion via substrate during catalysis.</text>
</comment>
<evidence type="ECO:0000259" key="13">
    <source>
        <dbReference type="SMART" id="SM01192"/>
    </source>
</evidence>
<dbReference type="GO" id="GO:0009986">
    <property type="term" value="C:cell surface"/>
    <property type="evidence" value="ECO:0007669"/>
    <property type="project" value="UniProtKB-SubCell"/>
</dbReference>
<feature type="binding site" evidence="11">
    <location>
        <position position="320"/>
    </location>
    <ligand>
        <name>substrate</name>
    </ligand>
</feature>
<evidence type="ECO:0000256" key="7">
    <source>
        <dbReference type="ARBA" id="ARBA00023152"/>
    </source>
</evidence>
<evidence type="ECO:0000256" key="9">
    <source>
        <dbReference type="HAMAP-Rule" id="MF_00318"/>
    </source>
</evidence>
<dbReference type="InterPro" id="IPR000941">
    <property type="entry name" value="Enolase"/>
</dbReference>
<feature type="binding site" evidence="9">
    <location>
        <position position="396"/>
    </location>
    <ligand>
        <name>(2R)-2-phosphoglycerate</name>
        <dbReference type="ChEBI" id="CHEBI:58289"/>
    </ligand>
</feature>
<evidence type="ECO:0000259" key="14">
    <source>
        <dbReference type="SMART" id="SM01193"/>
    </source>
</evidence>
<dbReference type="AlphaFoldDB" id="A0A2M7XFP7"/>
<evidence type="ECO:0000256" key="5">
    <source>
        <dbReference type="ARBA" id="ARBA00022525"/>
    </source>
</evidence>
<dbReference type="InterPro" id="IPR029017">
    <property type="entry name" value="Enolase-like_N"/>
</dbReference>
<keyword evidence="15" id="KW-0670">Pyruvate</keyword>
<dbReference type="PANTHER" id="PTHR11902:SF1">
    <property type="entry name" value="ENOLASE"/>
    <property type="match status" value="1"/>
</dbReference>
<dbReference type="GO" id="GO:0000287">
    <property type="term" value="F:magnesium ion binding"/>
    <property type="evidence" value="ECO:0007669"/>
    <property type="project" value="UniProtKB-UniRule"/>
</dbReference>
<comment type="subcellular location">
    <subcellularLocation>
        <location evidence="9">Cytoplasm</location>
    </subcellularLocation>
    <subcellularLocation>
        <location evidence="9">Secreted</location>
    </subcellularLocation>
    <subcellularLocation>
        <location evidence="9">Cell surface</location>
    </subcellularLocation>
    <text evidence="9">Fractions of enolase are present in both the cytoplasm and on the cell surface.</text>
</comment>
<evidence type="ECO:0000313" key="16">
    <source>
        <dbReference type="Proteomes" id="UP000231263"/>
    </source>
</evidence>
<dbReference type="Gene3D" id="3.30.390.10">
    <property type="entry name" value="Enolase-like, N-terminal domain"/>
    <property type="match status" value="1"/>
</dbReference>
<sequence length="426" mass="47441">MKEKIDLVHAHEILDSRGNPTLNVTVVLKNGSRGSASVPSGASTGIHEALELRDGDKDRYDGKGVLQACENVNKKISKAVKGMDVMDLQGLDDAMRILDGTSNKHKLGANAILGVSMAAAHAGAKKNNIPLYEHLRNIYDIQETKFKLPTPLMNVFNGGSHADTNLDMQEFIIIPKSFKTFTRKVQAGAEIFHALGKVLKEDGLDTDVGNEGGYAPNVGKTEMALEYLMKAIKRAKYKPGVDIGLGIDVAASEFYDIKRDRYVLKTDRRKMSAEEMTDLLEEWSNKYPLISIEDPLDQDAWADWTEFTRRLGKKMMVIGDDFYVTNVERLKKGIEMKATNAILIKMNQIGTISETMETMKLARANKQKLVISHRSGETCDTTLADLAVSINAEYVKTGAPSRSERLAKYNRFMEIEENLKTGLHRR</sequence>
<dbReference type="GO" id="GO:0004634">
    <property type="term" value="F:phosphopyruvate hydratase activity"/>
    <property type="evidence" value="ECO:0007669"/>
    <property type="project" value="UniProtKB-UniRule"/>
</dbReference>
<keyword evidence="9" id="KW-0963">Cytoplasm</keyword>
<comment type="catalytic activity">
    <reaction evidence="9">
        <text>(2R)-2-phosphoglycerate = phosphoenolpyruvate + H2O</text>
        <dbReference type="Rhea" id="RHEA:10164"/>
        <dbReference type="ChEBI" id="CHEBI:15377"/>
        <dbReference type="ChEBI" id="CHEBI:58289"/>
        <dbReference type="ChEBI" id="CHEBI:58702"/>
        <dbReference type="EC" id="4.2.1.11"/>
    </reaction>
</comment>
<feature type="binding site" evidence="11">
    <location>
        <position position="161"/>
    </location>
    <ligand>
        <name>substrate</name>
    </ligand>
</feature>
<dbReference type="GO" id="GO:0005576">
    <property type="term" value="C:extracellular region"/>
    <property type="evidence" value="ECO:0007669"/>
    <property type="project" value="UniProtKB-SubCell"/>
</dbReference>
<keyword evidence="5 9" id="KW-0964">Secreted</keyword>
<feature type="binding site" evidence="9 12">
    <location>
        <position position="293"/>
    </location>
    <ligand>
        <name>Mg(2+)</name>
        <dbReference type="ChEBI" id="CHEBI:18420"/>
    </ligand>
</feature>
<evidence type="ECO:0000256" key="3">
    <source>
        <dbReference type="ARBA" id="ARBA00012058"/>
    </source>
</evidence>
<accession>A0A2M7XFP7</accession>
<comment type="function">
    <text evidence="9">Catalyzes the reversible conversion of 2-phosphoglycerate (2-PG) into phosphoenolpyruvate (PEP). It is essential for the degradation of carbohydrates via glycolysis.</text>
</comment>
<gene>
    <name evidence="9" type="primary">eno</name>
    <name evidence="15" type="ORF">CO173_02835</name>
</gene>
<evidence type="ECO:0000256" key="1">
    <source>
        <dbReference type="ARBA" id="ARBA00005031"/>
    </source>
</evidence>
<evidence type="ECO:0000313" key="15">
    <source>
        <dbReference type="EMBL" id="PJA46679.1"/>
    </source>
</evidence>